<protein>
    <submittedName>
        <fullName evidence="6">4Fe-4S dicluster protein</fullName>
    </submittedName>
</protein>
<dbReference type="GO" id="GO:0010181">
    <property type="term" value="F:FMN binding"/>
    <property type="evidence" value="ECO:0007669"/>
    <property type="project" value="InterPro"/>
</dbReference>
<dbReference type="SUPFAM" id="SSF54862">
    <property type="entry name" value="4Fe-4S ferredoxins"/>
    <property type="match status" value="1"/>
</dbReference>
<dbReference type="PROSITE" id="PS51379">
    <property type="entry name" value="4FE4S_FER_2"/>
    <property type="match status" value="2"/>
</dbReference>
<dbReference type="SUPFAM" id="SSF52218">
    <property type="entry name" value="Flavoproteins"/>
    <property type="match status" value="1"/>
</dbReference>
<dbReference type="Gene3D" id="3.40.50.360">
    <property type="match status" value="1"/>
</dbReference>
<evidence type="ECO:0000256" key="1">
    <source>
        <dbReference type="ARBA" id="ARBA00022723"/>
    </source>
</evidence>
<dbReference type="Proteomes" id="UP000295063">
    <property type="component" value="Unassembled WGS sequence"/>
</dbReference>
<evidence type="ECO:0000313" key="7">
    <source>
        <dbReference type="Proteomes" id="UP000295063"/>
    </source>
</evidence>
<feature type="domain" description="Flavodoxin-like" evidence="4">
    <location>
        <begin position="3"/>
        <end position="138"/>
    </location>
</feature>
<dbReference type="InterPro" id="IPR008254">
    <property type="entry name" value="Flavodoxin/NO_synth"/>
</dbReference>
<sequence>MKTMIYYFSATGNSLHVARKIAAKLEKCTLVSIPEVSDSGTIMTDAERVGFVFPTHYFGLPPLVSSFISRLKAVNASYLFAVATSGSNRHLSSAIRQAAMLLTKQGYKLNAGFHIDMISSYTPLSDLPPRDKLNGKLEQADLAIEKAATAISIVSGNLEAEHFWLPFHAINKYWQQKLLPHAYRKFSCTDACISCGNCETVCPVNNITLHEGKPQWREKCQECLACLHFCPVKSIEFGSHTAGRKRYHHPQITYNDLISPKK</sequence>
<dbReference type="EMBL" id="SLUI01000002">
    <property type="protein sequence ID" value="TCL39272.1"/>
    <property type="molecule type" value="Genomic_DNA"/>
</dbReference>
<reference evidence="6 7" key="1">
    <citation type="submission" date="2019-03" db="EMBL/GenBank/DDBJ databases">
        <title>Genomic Encyclopedia of Type Strains, Phase IV (KMG-IV): sequencing the most valuable type-strain genomes for metagenomic binning, comparative biology and taxonomic classification.</title>
        <authorList>
            <person name="Goeker M."/>
        </authorList>
    </citation>
    <scope>NUCLEOTIDE SEQUENCE [LARGE SCALE GENOMIC DNA]</scope>
    <source>
        <strain evidence="6 7">DSM 15969</strain>
    </source>
</reference>
<keyword evidence="1" id="KW-0479">Metal-binding</keyword>
<dbReference type="InterPro" id="IPR026816">
    <property type="entry name" value="Flavodoxin_dom"/>
</dbReference>
<dbReference type="PROSITE" id="PS50902">
    <property type="entry name" value="FLAVODOXIN_LIKE"/>
    <property type="match status" value="1"/>
</dbReference>
<dbReference type="InterPro" id="IPR017896">
    <property type="entry name" value="4Fe4S_Fe-S-bd"/>
</dbReference>
<keyword evidence="7" id="KW-1185">Reference proteome</keyword>
<evidence type="ECO:0000256" key="2">
    <source>
        <dbReference type="ARBA" id="ARBA00023004"/>
    </source>
</evidence>
<dbReference type="GO" id="GO:0046872">
    <property type="term" value="F:metal ion binding"/>
    <property type="evidence" value="ECO:0007669"/>
    <property type="project" value="UniProtKB-KW"/>
</dbReference>
<dbReference type="InterPro" id="IPR017900">
    <property type="entry name" value="4Fe4S_Fe_S_CS"/>
</dbReference>
<dbReference type="Pfam" id="PF13187">
    <property type="entry name" value="Fer4_9"/>
    <property type="match status" value="1"/>
</dbReference>
<dbReference type="Pfam" id="PF12724">
    <property type="entry name" value="Flavodoxin_5"/>
    <property type="match status" value="1"/>
</dbReference>
<keyword evidence="3" id="KW-0411">Iron-sulfur</keyword>
<evidence type="ECO:0000256" key="3">
    <source>
        <dbReference type="ARBA" id="ARBA00023014"/>
    </source>
</evidence>
<accession>A0A4R1QAS3</accession>
<proteinExistence type="predicted"/>
<dbReference type="RefSeq" id="WP_165898768.1">
    <property type="nucleotide sequence ID" value="NZ_SLUI01000002.1"/>
</dbReference>
<dbReference type="Gene3D" id="3.30.70.20">
    <property type="match status" value="1"/>
</dbReference>
<dbReference type="PROSITE" id="PS00198">
    <property type="entry name" value="4FE4S_FER_1"/>
    <property type="match status" value="2"/>
</dbReference>
<feature type="domain" description="4Fe-4S ferredoxin-type" evidence="5">
    <location>
        <begin position="217"/>
        <end position="240"/>
    </location>
</feature>
<dbReference type="GO" id="GO:0016651">
    <property type="term" value="F:oxidoreductase activity, acting on NAD(P)H"/>
    <property type="evidence" value="ECO:0007669"/>
    <property type="project" value="UniProtKB-ARBA"/>
</dbReference>
<feature type="domain" description="4Fe-4S ferredoxin-type" evidence="5">
    <location>
        <begin position="182"/>
        <end position="212"/>
    </location>
</feature>
<evidence type="ECO:0000259" key="5">
    <source>
        <dbReference type="PROSITE" id="PS51379"/>
    </source>
</evidence>
<comment type="caution">
    <text evidence="6">The sequence shown here is derived from an EMBL/GenBank/DDBJ whole genome shotgun (WGS) entry which is preliminary data.</text>
</comment>
<name>A0A4R1QAS3_9FIRM</name>
<dbReference type="InterPro" id="IPR047964">
    <property type="entry name" value="EFR1-like"/>
</dbReference>
<gene>
    <name evidence="6" type="ORF">EV210_102186</name>
</gene>
<evidence type="ECO:0000313" key="6">
    <source>
        <dbReference type="EMBL" id="TCL39272.1"/>
    </source>
</evidence>
<organism evidence="6 7">
    <name type="scientific">Anaerospora hongkongensis</name>
    <dbReference type="NCBI Taxonomy" id="244830"/>
    <lineage>
        <taxon>Bacteria</taxon>
        <taxon>Bacillati</taxon>
        <taxon>Bacillota</taxon>
        <taxon>Negativicutes</taxon>
        <taxon>Selenomonadales</taxon>
        <taxon>Sporomusaceae</taxon>
        <taxon>Anaerospora</taxon>
    </lineage>
</organism>
<dbReference type="InterPro" id="IPR029039">
    <property type="entry name" value="Flavoprotein-like_sf"/>
</dbReference>
<dbReference type="GO" id="GO:0051536">
    <property type="term" value="F:iron-sulfur cluster binding"/>
    <property type="evidence" value="ECO:0007669"/>
    <property type="project" value="UniProtKB-KW"/>
</dbReference>
<evidence type="ECO:0000259" key="4">
    <source>
        <dbReference type="PROSITE" id="PS50902"/>
    </source>
</evidence>
<dbReference type="NCBIfam" id="NF038196">
    <property type="entry name" value="ferrodoxin_EFR1"/>
    <property type="match status" value="1"/>
</dbReference>
<dbReference type="AlphaFoldDB" id="A0A4R1QAS3"/>
<keyword evidence="2" id="KW-0408">Iron</keyword>